<feature type="non-terminal residue" evidence="1">
    <location>
        <position position="483"/>
    </location>
</feature>
<dbReference type="EMBL" id="UINC01028443">
    <property type="protein sequence ID" value="SVB09436.1"/>
    <property type="molecule type" value="Genomic_DNA"/>
</dbReference>
<evidence type="ECO:0008006" key="2">
    <source>
        <dbReference type="Google" id="ProtNLM"/>
    </source>
</evidence>
<reference evidence="1" key="1">
    <citation type="submission" date="2018-05" db="EMBL/GenBank/DDBJ databases">
        <authorList>
            <person name="Lanie J.A."/>
            <person name="Ng W.-L."/>
            <person name="Kazmierczak K.M."/>
            <person name="Andrzejewski T.M."/>
            <person name="Davidsen T.M."/>
            <person name="Wayne K.J."/>
            <person name="Tettelin H."/>
            <person name="Glass J.I."/>
            <person name="Rusch D."/>
            <person name="Podicherti R."/>
            <person name="Tsui H.-C.T."/>
            <person name="Winkler M.E."/>
        </authorList>
    </citation>
    <scope>NUCLEOTIDE SEQUENCE</scope>
</reference>
<evidence type="ECO:0000313" key="1">
    <source>
        <dbReference type="EMBL" id="SVB09436.1"/>
    </source>
</evidence>
<protein>
    <recommendedName>
        <fullName evidence="2">Sialidase domain-containing protein</fullName>
    </recommendedName>
</protein>
<gene>
    <name evidence="1" type="ORF">METZ01_LOCUS162290</name>
</gene>
<organism evidence="1">
    <name type="scientific">marine metagenome</name>
    <dbReference type="NCBI Taxonomy" id="408172"/>
    <lineage>
        <taxon>unclassified sequences</taxon>
        <taxon>metagenomes</taxon>
        <taxon>ecological metagenomes</taxon>
    </lineage>
</organism>
<dbReference type="InterPro" id="IPR036278">
    <property type="entry name" value="Sialidase_sf"/>
</dbReference>
<accession>A0A382B6M0</accession>
<proteinExistence type="predicted"/>
<name>A0A382B6M0_9ZZZZ</name>
<dbReference type="CDD" id="cd15482">
    <property type="entry name" value="Sialidase_non-viral"/>
    <property type="match status" value="1"/>
</dbReference>
<dbReference type="AlphaFoldDB" id="A0A382B6M0"/>
<sequence>MAVCLTAQPSIEFGQNYHILSEDNIDQIFPNGAFDSNGVLHLVWVNDSNGHKDVYYTKSIDEGFSFSEPVRINSHANTVVAYIQSGPKIAIRGEEIIVVFMDDRTGYTSVYISISTDAGITWDDDIRVSDQSYLEAYPEIGVGIDGMLHLIYYSYNQNYSFNSVRYTTSSSGSFEFSSSVPVGISNEEMEPCDCCQPDIVISDNGDLYIGYRNNISNLRMHYIVKKEYDSDSFQEPSPISYFSDYVSYCPSSGPSLSIMDNNIASGFYVSQHNNSYVNHAFLDSLNFSGEVNVSPGSGATQNFPFIILKEFVIHTAWIDYRNGNPDIYYAAMQLGGNELVNEQRISDDLEESINVQKDPFLIFGNNILICFWSDNRTGDYQIFMANTGGEQSETITIDYVQDWNLVGLPLQVEDASYFLIFPESVEGTLYSFDDGYSLETSLIQGEGYWLKFNEEGSTSISGTPINELTISLNEGWNLISGIS</sequence>
<dbReference type="SUPFAM" id="SSF50939">
    <property type="entry name" value="Sialidases"/>
    <property type="match status" value="1"/>
</dbReference>
<dbReference type="Gene3D" id="2.120.10.10">
    <property type="match status" value="1"/>
</dbReference>